<comment type="caution">
    <text evidence="3">The sequence shown here is derived from an EMBL/GenBank/DDBJ whole genome shotgun (WGS) entry which is preliminary data.</text>
</comment>
<dbReference type="Pfam" id="PF13279">
    <property type="entry name" value="4HBT_2"/>
    <property type="match status" value="1"/>
</dbReference>
<dbReference type="PANTHER" id="PTHR31793">
    <property type="entry name" value="4-HYDROXYBENZOYL-COA THIOESTERASE FAMILY MEMBER"/>
    <property type="match status" value="1"/>
</dbReference>
<gene>
    <name evidence="3" type="ORF">EWE74_13675</name>
</gene>
<evidence type="ECO:0000313" key="3">
    <source>
        <dbReference type="EMBL" id="RZF60160.1"/>
    </source>
</evidence>
<evidence type="ECO:0000256" key="1">
    <source>
        <dbReference type="ARBA" id="ARBA00005953"/>
    </source>
</evidence>
<dbReference type="PANTHER" id="PTHR31793:SF27">
    <property type="entry name" value="NOVEL THIOESTERASE SUPERFAMILY DOMAIN AND SAPOSIN A-TYPE DOMAIN CONTAINING PROTEIN (0610012H03RIK)"/>
    <property type="match status" value="1"/>
</dbReference>
<dbReference type="CDD" id="cd00586">
    <property type="entry name" value="4HBT"/>
    <property type="match status" value="1"/>
</dbReference>
<accession>A0A4Q6XJB7</accession>
<sequence length="149" mass="17180">MIKRRKQFYVESGLTETVDIPVRFSEVDSLGIVWHGHYILYFEQGREAFGKSYGIDYRTVQKAGYTTPIVKSTCTHKLPLRYGDTARIVTSYLDTPAAKMIFRFKVYNSKEQLVCEGETIQVFLDKGDNLVLNVPDFILDWKRKVGLLS</sequence>
<evidence type="ECO:0000313" key="4">
    <source>
        <dbReference type="Proteomes" id="UP000292855"/>
    </source>
</evidence>
<dbReference type="RefSeq" id="WP_130142078.1">
    <property type="nucleotide sequence ID" value="NZ_SGIT01000002.1"/>
</dbReference>
<dbReference type="AlphaFoldDB" id="A0A4Q6XJB7"/>
<reference evidence="3 4" key="1">
    <citation type="submission" date="2019-02" db="EMBL/GenBank/DDBJ databases">
        <authorList>
            <person name="Li Y."/>
        </authorList>
    </citation>
    <scope>NUCLEOTIDE SEQUENCE [LARGE SCALE GENOMIC DNA]</scope>
    <source>
        <strain evidence="3 4">30C10-4-7</strain>
    </source>
</reference>
<dbReference type="OrthoDB" id="9800856at2"/>
<dbReference type="GO" id="GO:0047617">
    <property type="term" value="F:fatty acyl-CoA hydrolase activity"/>
    <property type="evidence" value="ECO:0007669"/>
    <property type="project" value="TreeGrafter"/>
</dbReference>
<dbReference type="InterPro" id="IPR029069">
    <property type="entry name" value="HotDog_dom_sf"/>
</dbReference>
<organism evidence="3 4">
    <name type="scientific">Sphingobacterium corticibacterium</name>
    <dbReference type="NCBI Taxonomy" id="2484746"/>
    <lineage>
        <taxon>Bacteria</taxon>
        <taxon>Pseudomonadati</taxon>
        <taxon>Bacteroidota</taxon>
        <taxon>Sphingobacteriia</taxon>
        <taxon>Sphingobacteriales</taxon>
        <taxon>Sphingobacteriaceae</taxon>
        <taxon>Sphingobacterium</taxon>
    </lineage>
</organism>
<protein>
    <submittedName>
        <fullName evidence="3">Acyl-CoA thioesterase</fullName>
    </submittedName>
</protein>
<keyword evidence="4" id="KW-1185">Reference proteome</keyword>
<evidence type="ECO:0000256" key="2">
    <source>
        <dbReference type="ARBA" id="ARBA00022801"/>
    </source>
</evidence>
<dbReference type="EMBL" id="SGIT01000002">
    <property type="protein sequence ID" value="RZF60160.1"/>
    <property type="molecule type" value="Genomic_DNA"/>
</dbReference>
<dbReference type="SUPFAM" id="SSF54637">
    <property type="entry name" value="Thioesterase/thiol ester dehydrase-isomerase"/>
    <property type="match status" value="1"/>
</dbReference>
<keyword evidence="2" id="KW-0378">Hydrolase</keyword>
<dbReference type="InterPro" id="IPR050563">
    <property type="entry name" value="4-hydroxybenzoyl-CoA_TE"/>
</dbReference>
<dbReference type="Gene3D" id="3.10.129.10">
    <property type="entry name" value="Hotdog Thioesterase"/>
    <property type="match status" value="1"/>
</dbReference>
<comment type="similarity">
    <text evidence="1">Belongs to the 4-hydroxybenzoyl-CoA thioesterase family.</text>
</comment>
<proteinExistence type="inferred from homology"/>
<dbReference type="Proteomes" id="UP000292855">
    <property type="component" value="Unassembled WGS sequence"/>
</dbReference>
<name>A0A4Q6XJB7_9SPHI</name>